<dbReference type="EMBL" id="GBRH01167096">
    <property type="protein sequence ID" value="JAE30800.1"/>
    <property type="molecule type" value="Transcribed_RNA"/>
</dbReference>
<name>A0A0A9H0P8_ARUDO</name>
<protein>
    <submittedName>
        <fullName evidence="1">Uncharacterized protein</fullName>
    </submittedName>
</protein>
<proteinExistence type="predicted"/>
<reference evidence="1" key="2">
    <citation type="journal article" date="2015" name="Data Brief">
        <title>Shoot transcriptome of the giant reed, Arundo donax.</title>
        <authorList>
            <person name="Barrero R.A."/>
            <person name="Guerrero F.D."/>
            <person name="Moolhuijzen P."/>
            <person name="Goolsby J.A."/>
            <person name="Tidwell J."/>
            <person name="Bellgard S.E."/>
            <person name="Bellgard M.I."/>
        </authorList>
    </citation>
    <scope>NUCLEOTIDE SEQUENCE</scope>
    <source>
        <tissue evidence="1">Shoot tissue taken approximately 20 cm above the soil surface</tissue>
    </source>
</reference>
<dbReference type="AlphaFoldDB" id="A0A0A9H0P8"/>
<organism evidence="1">
    <name type="scientific">Arundo donax</name>
    <name type="common">Giant reed</name>
    <name type="synonym">Donax arundinaceus</name>
    <dbReference type="NCBI Taxonomy" id="35708"/>
    <lineage>
        <taxon>Eukaryota</taxon>
        <taxon>Viridiplantae</taxon>
        <taxon>Streptophyta</taxon>
        <taxon>Embryophyta</taxon>
        <taxon>Tracheophyta</taxon>
        <taxon>Spermatophyta</taxon>
        <taxon>Magnoliopsida</taxon>
        <taxon>Liliopsida</taxon>
        <taxon>Poales</taxon>
        <taxon>Poaceae</taxon>
        <taxon>PACMAD clade</taxon>
        <taxon>Arundinoideae</taxon>
        <taxon>Arundineae</taxon>
        <taxon>Arundo</taxon>
    </lineage>
</organism>
<evidence type="ECO:0000313" key="1">
    <source>
        <dbReference type="EMBL" id="JAE30800.1"/>
    </source>
</evidence>
<sequence>MIHRGENVRLEVSGSRFHLNLLALFARCSTNISKN</sequence>
<reference evidence="1" key="1">
    <citation type="submission" date="2014-09" db="EMBL/GenBank/DDBJ databases">
        <authorList>
            <person name="Magalhaes I.L.F."/>
            <person name="Oliveira U."/>
            <person name="Santos F.R."/>
            <person name="Vidigal T.H.D.A."/>
            <person name="Brescovit A.D."/>
            <person name="Santos A.J."/>
        </authorList>
    </citation>
    <scope>NUCLEOTIDE SEQUENCE</scope>
    <source>
        <tissue evidence="1">Shoot tissue taken approximately 20 cm above the soil surface</tissue>
    </source>
</reference>
<accession>A0A0A9H0P8</accession>